<feature type="compositionally biased region" description="Pro residues" evidence="1">
    <location>
        <begin position="71"/>
        <end position="86"/>
    </location>
</feature>
<gene>
    <name evidence="2" type="ORF">HYH03_018750</name>
</gene>
<feature type="region of interest" description="Disordered" evidence="1">
    <location>
        <begin position="64"/>
        <end position="108"/>
    </location>
</feature>
<dbReference type="Proteomes" id="UP000612055">
    <property type="component" value="Unassembled WGS sequence"/>
</dbReference>
<evidence type="ECO:0000256" key="1">
    <source>
        <dbReference type="SAM" id="MobiDB-lite"/>
    </source>
</evidence>
<reference evidence="2" key="1">
    <citation type="journal article" date="2020" name="bioRxiv">
        <title>Comparative genomics of Chlamydomonas.</title>
        <authorList>
            <person name="Craig R.J."/>
            <person name="Hasan A.R."/>
            <person name="Ness R.W."/>
            <person name="Keightley P.D."/>
        </authorList>
    </citation>
    <scope>NUCLEOTIDE SEQUENCE</scope>
    <source>
        <strain evidence="2">CCAP 11/70</strain>
    </source>
</reference>
<protein>
    <submittedName>
        <fullName evidence="2">Uncharacterized protein</fullName>
    </submittedName>
</protein>
<evidence type="ECO:0000313" key="3">
    <source>
        <dbReference type="Proteomes" id="UP000612055"/>
    </source>
</evidence>
<proteinExistence type="predicted"/>
<organism evidence="2 3">
    <name type="scientific">Edaphochlamys debaryana</name>
    <dbReference type="NCBI Taxonomy" id="47281"/>
    <lineage>
        <taxon>Eukaryota</taxon>
        <taxon>Viridiplantae</taxon>
        <taxon>Chlorophyta</taxon>
        <taxon>core chlorophytes</taxon>
        <taxon>Chlorophyceae</taxon>
        <taxon>CS clade</taxon>
        <taxon>Chlamydomonadales</taxon>
        <taxon>Chlamydomonadales incertae sedis</taxon>
        <taxon>Edaphochlamys</taxon>
    </lineage>
</organism>
<feature type="region of interest" description="Disordered" evidence="1">
    <location>
        <begin position="1"/>
        <end position="24"/>
    </location>
</feature>
<dbReference type="AlphaFoldDB" id="A0A836BP70"/>
<keyword evidence="3" id="KW-1185">Reference proteome</keyword>
<comment type="caution">
    <text evidence="2">The sequence shown here is derived from an EMBL/GenBank/DDBJ whole genome shotgun (WGS) entry which is preliminary data.</text>
</comment>
<name>A0A836BP70_9CHLO</name>
<evidence type="ECO:0000313" key="2">
    <source>
        <dbReference type="EMBL" id="KAG2482308.1"/>
    </source>
</evidence>
<accession>A0A836BP70</accession>
<sequence>MAPASPPPKAGAASAAQVPAASGQNVQAAPFGLTLRRSSGGGLTAALAAAQQALGAPVAALAALAAAPTARPTPQPSTPSPSPPVRETPTGRASEAGAGSTVAGRRHQ</sequence>
<feature type="compositionally biased region" description="Low complexity" evidence="1">
    <location>
        <begin position="10"/>
        <end position="22"/>
    </location>
</feature>
<dbReference type="EMBL" id="JAEHOE010000234">
    <property type="protein sequence ID" value="KAG2482308.1"/>
    <property type="molecule type" value="Genomic_DNA"/>
</dbReference>